<dbReference type="Proteomes" id="UP000321570">
    <property type="component" value="Unassembled WGS sequence"/>
</dbReference>
<dbReference type="AlphaFoldDB" id="A0A564Y1Z0"/>
<organism evidence="1 2">
    <name type="scientific">Hymenolepis diminuta</name>
    <name type="common">Rat tapeworm</name>
    <dbReference type="NCBI Taxonomy" id="6216"/>
    <lineage>
        <taxon>Eukaryota</taxon>
        <taxon>Metazoa</taxon>
        <taxon>Spiralia</taxon>
        <taxon>Lophotrochozoa</taxon>
        <taxon>Platyhelminthes</taxon>
        <taxon>Cestoda</taxon>
        <taxon>Eucestoda</taxon>
        <taxon>Cyclophyllidea</taxon>
        <taxon>Hymenolepididae</taxon>
        <taxon>Hymenolepis</taxon>
    </lineage>
</organism>
<evidence type="ECO:0000313" key="2">
    <source>
        <dbReference type="Proteomes" id="UP000321570"/>
    </source>
</evidence>
<accession>A0A564Y1Z0</accession>
<evidence type="ECO:0000313" key="1">
    <source>
        <dbReference type="EMBL" id="VUZ40543.1"/>
    </source>
</evidence>
<reference evidence="1 2" key="1">
    <citation type="submission" date="2019-07" db="EMBL/GenBank/DDBJ databases">
        <authorList>
            <person name="Jastrzebski P J."/>
            <person name="Paukszto L."/>
            <person name="Jastrzebski P J."/>
        </authorList>
    </citation>
    <scope>NUCLEOTIDE SEQUENCE [LARGE SCALE GENOMIC DNA]</scope>
    <source>
        <strain evidence="1 2">WMS-il1</strain>
    </source>
</reference>
<keyword evidence="2" id="KW-1185">Reference proteome</keyword>
<gene>
    <name evidence="1" type="ORF">WMSIL1_LOCUS1542</name>
</gene>
<sequence>MATLREEEIIKAPTSPPASHFQIWSRLTCPQLLRLHKPCLPDHEKPSNKLRSFRELISSS</sequence>
<feature type="non-terminal residue" evidence="1">
    <location>
        <position position="60"/>
    </location>
</feature>
<name>A0A564Y1Z0_HYMDI</name>
<proteinExistence type="predicted"/>
<dbReference type="EMBL" id="CABIJS010000033">
    <property type="protein sequence ID" value="VUZ40543.1"/>
    <property type="molecule type" value="Genomic_DNA"/>
</dbReference>
<protein>
    <submittedName>
        <fullName evidence="1">Uncharacterized protein</fullName>
    </submittedName>
</protein>